<comment type="caution">
    <text evidence="2">The sequence shown here is derived from an EMBL/GenBank/DDBJ whole genome shotgun (WGS) entry which is preliminary data.</text>
</comment>
<organism evidence="2 3">
    <name type="scientific">Pleurodeles waltl</name>
    <name type="common">Iberian ribbed newt</name>
    <dbReference type="NCBI Taxonomy" id="8319"/>
    <lineage>
        <taxon>Eukaryota</taxon>
        <taxon>Metazoa</taxon>
        <taxon>Chordata</taxon>
        <taxon>Craniata</taxon>
        <taxon>Vertebrata</taxon>
        <taxon>Euteleostomi</taxon>
        <taxon>Amphibia</taxon>
        <taxon>Batrachia</taxon>
        <taxon>Caudata</taxon>
        <taxon>Salamandroidea</taxon>
        <taxon>Salamandridae</taxon>
        <taxon>Pleurodelinae</taxon>
        <taxon>Pleurodeles</taxon>
    </lineage>
</organism>
<reference evidence="2" key="1">
    <citation type="journal article" date="2022" name="bioRxiv">
        <title>Sequencing and chromosome-scale assembly of the giantPleurodeles waltlgenome.</title>
        <authorList>
            <person name="Brown T."/>
            <person name="Elewa A."/>
            <person name="Iarovenko S."/>
            <person name="Subramanian E."/>
            <person name="Araus A.J."/>
            <person name="Petzold A."/>
            <person name="Susuki M."/>
            <person name="Suzuki K.-i.T."/>
            <person name="Hayashi T."/>
            <person name="Toyoda A."/>
            <person name="Oliveira C."/>
            <person name="Osipova E."/>
            <person name="Leigh N.D."/>
            <person name="Simon A."/>
            <person name="Yun M.H."/>
        </authorList>
    </citation>
    <scope>NUCLEOTIDE SEQUENCE</scope>
    <source>
        <strain evidence="2">20211129_DDA</strain>
        <tissue evidence="2">Liver</tissue>
    </source>
</reference>
<proteinExistence type="predicted"/>
<feature type="region of interest" description="Disordered" evidence="1">
    <location>
        <begin position="177"/>
        <end position="201"/>
    </location>
</feature>
<dbReference type="EMBL" id="JANPWB010000006">
    <property type="protein sequence ID" value="KAJ1181690.1"/>
    <property type="molecule type" value="Genomic_DNA"/>
</dbReference>
<dbReference type="Proteomes" id="UP001066276">
    <property type="component" value="Chromosome 3_2"/>
</dbReference>
<protein>
    <submittedName>
        <fullName evidence="2">Uncharacterized protein</fullName>
    </submittedName>
</protein>
<accession>A0AAV7TY58</accession>
<evidence type="ECO:0000256" key="1">
    <source>
        <dbReference type="SAM" id="MobiDB-lite"/>
    </source>
</evidence>
<gene>
    <name evidence="2" type="ORF">NDU88_006892</name>
</gene>
<sequence length="201" mass="20850">MGSVGQRCYSKARNYARCSATQSGQGKELLSRPRPIPCAQETYSSAPADQAEQSSTAICIGSTAKAGPSQVHLAVDRNPLQSAPRGVFAFPWETLLGDGELQPRGMMSHPGGKCNAVLSGGWGKSGRFSPVCNEKPRCRPTGITRSKGKKALQDRGPSAATATTSADVTTTTTTITSNAADGSAGQNHVLHFPDGASNGLC</sequence>
<feature type="region of interest" description="Disordered" evidence="1">
    <location>
        <begin position="139"/>
        <end position="165"/>
    </location>
</feature>
<keyword evidence="3" id="KW-1185">Reference proteome</keyword>
<evidence type="ECO:0000313" key="3">
    <source>
        <dbReference type="Proteomes" id="UP001066276"/>
    </source>
</evidence>
<dbReference type="AlphaFoldDB" id="A0AAV7TY58"/>
<name>A0AAV7TY58_PLEWA</name>
<evidence type="ECO:0000313" key="2">
    <source>
        <dbReference type="EMBL" id="KAJ1181690.1"/>
    </source>
</evidence>